<evidence type="ECO:0000313" key="6">
    <source>
        <dbReference type="Proteomes" id="UP001138921"/>
    </source>
</evidence>
<name>A0A9X1A9M0_9HYPH</name>
<comment type="similarity">
    <text evidence="2">Belongs to the virb1 family.</text>
</comment>
<dbReference type="RefSeq" id="WP_214388498.1">
    <property type="nucleotide sequence ID" value="NZ_JAFLWW010000003.1"/>
</dbReference>
<dbReference type="CDD" id="cd00254">
    <property type="entry name" value="LT-like"/>
    <property type="match status" value="1"/>
</dbReference>
<keyword evidence="6" id="KW-1185">Reference proteome</keyword>
<evidence type="ECO:0000256" key="2">
    <source>
        <dbReference type="ARBA" id="ARBA00009387"/>
    </source>
</evidence>
<evidence type="ECO:0000256" key="3">
    <source>
        <dbReference type="SAM" id="MobiDB-lite"/>
    </source>
</evidence>
<dbReference type="Pfam" id="PF01464">
    <property type="entry name" value="SLT"/>
    <property type="match status" value="1"/>
</dbReference>
<comment type="caution">
    <text evidence="5">The sequence shown here is derived from an EMBL/GenBank/DDBJ whole genome shotgun (WGS) entry which is preliminary data.</text>
</comment>
<dbReference type="Gene3D" id="1.10.530.10">
    <property type="match status" value="1"/>
</dbReference>
<evidence type="ECO:0000313" key="5">
    <source>
        <dbReference type="EMBL" id="MBT1155901.1"/>
    </source>
</evidence>
<dbReference type="AlphaFoldDB" id="A0A9X1A9M0"/>
<protein>
    <submittedName>
        <fullName evidence="5">Lytic transglycosylase domain-containing protein</fullName>
    </submittedName>
</protein>
<dbReference type="InterPro" id="IPR008258">
    <property type="entry name" value="Transglycosylase_SLT_dom_1"/>
</dbReference>
<sequence>MPCRNVPIASRLRPTRSRSAAGQRQPVRRFALRLLSGLLLSACSVGPSIAKANAIHQSEPSDPYAAHIAEASRRFAVPAAWIRAVIRKESAGDARAVSSAGALGLMQIMPGTWEELRGRWPLGQDPFEPRDNILAGTAYLHEMHDRFGSPGFLAAYNAGPTRYEAYLAGHPLPAETLAYVETLSPLINGGSLTEPASTPVATSGPEALPWRRSPLFVRAPVGTEPTLSERENSAAAERSVMPDAVAITPRSNGLFAARTGMGDQF</sequence>
<organism evidence="5 6">
    <name type="scientific">Aminobacter anthyllidis</name>
    <dbReference type="NCBI Taxonomy" id="1035067"/>
    <lineage>
        <taxon>Bacteria</taxon>
        <taxon>Pseudomonadati</taxon>
        <taxon>Pseudomonadota</taxon>
        <taxon>Alphaproteobacteria</taxon>
        <taxon>Hyphomicrobiales</taxon>
        <taxon>Phyllobacteriaceae</taxon>
        <taxon>Aminobacter</taxon>
    </lineage>
</organism>
<reference evidence="5" key="2">
    <citation type="submission" date="2021-03" db="EMBL/GenBank/DDBJ databases">
        <authorList>
            <person name="Artuso I."/>
            <person name="Turrini P."/>
            <person name="Pirolo M."/>
            <person name="Lugli G.A."/>
            <person name="Ventura M."/>
            <person name="Visca P."/>
        </authorList>
    </citation>
    <scope>NUCLEOTIDE SEQUENCE</scope>
    <source>
        <strain evidence="5">LMG 26462</strain>
    </source>
</reference>
<accession>A0A9X1A9M0</accession>
<proteinExistence type="inferred from homology"/>
<reference evidence="5" key="1">
    <citation type="journal article" date="2021" name="Microorganisms">
        <title>Phylogenomic Reconstruction and Metabolic Potential of the Genus Aminobacter.</title>
        <authorList>
            <person name="Artuso I."/>
            <person name="Turrini P."/>
            <person name="Pirolo M."/>
            <person name="Lugli G.A."/>
            <person name="Ventura M."/>
            <person name="Visca P."/>
        </authorList>
    </citation>
    <scope>NUCLEOTIDE SEQUENCE</scope>
    <source>
        <strain evidence="5">LMG 26462</strain>
    </source>
</reference>
<evidence type="ECO:0000259" key="4">
    <source>
        <dbReference type="Pfam" id="PF01464"/>
    </source>
</evidence>
<dbReference type="InterPro" id="IPR023346">
    <property type="entry name" value="Lysozyme-like_dom_sf"/>
</dbReference>
<gene>
    <name evidence="5" type="ORF">J1C56_09895</name>
</gene>
<comment type="similarity">
    <text evidence="1">Belongs to the transglycosylase Slt family.</text>
</comment>
<dbReference type="EMBL" id="JAFLWW010000003">
    <property type="protein sequence ID" value="MBT1155901.1"/>
    <property type="molecule type" value="Genomic_DNA"/>
</dbReference>
<dbReference type="Proteomes" id="UP001138921">
    <property type="component" value="Unassembled WGS sequence"/>
</dbReference>
<evidence type="ECO:0000256" key="1">
    <source>
        <dbReference type="ARBA" id="ARBA00007734"/>
    </source>
</evidence>
<dbReference type="PANTHER" id="PTHR37423:SF2">
    <property type="entry name" value="MEMBRANE-BOUND LYTIC MUREIN TRANSGLYCOSYLASE C"/>
    <property type="match status" value="1"/>
</dbReference>
<dbReference type="SUPFAM" id="SSF53955">
    <property type="entry name" value="Lysozyme-like"/>
    <property type="match status" value="1"/>
</dbReference>
<feature type="domain" description="Transglycosylase SLT" evidence="4">
    <location>
        <begin position="68"/>
        <end position="165"/>
    </location>
</feature>
<dbReference type="PANTHER" id="PTHR37423">
    <property type="entry name" value="SOLUBLE LYTIC MUREIN TRANSGLYCOSYLASE-RELATED"/>
    <property type="match status" value="1"/>
</dbReference>
<feature type="region of interest" description="Disordered" evidence="3">
    <location>
        <begin position="1"/>
        <end position="24"/>
    </location>
</feature>